<name>A0ABY6LQ13_9ARAC</name>
<keyword evidence="2" id="KW-1185">Reference proteome</keyword>
<sequence length="188" mass="20853">MIFQNGCRVSPLCTKCNSQPATPRHIIDCIDSSIDELYSSPADTIKSLKLYKLDTLTLLHKGQFSFAKLPFLKFSNSPVRGHLSLKDTLALQLGVVLYREVLLYFIALMLNHLFHPVNQLCNSGVVPLSRRLFEPLVDPPGGHLSVAEGLRHNLVHGEVAAIFIQAILDLFKGYPPVCAHHFVDSSHG</sequence>
<evidence type="ECO:0000313" key="2">
    <source>
        <dbReference type="Proteomes" id="UP001235939"/>
    </source>
</evidence>
<dbReference type="EMBL" id="CP092885">
    <property type="protein sequence ID" value="UYV83306.1"/>
    <property type="molecule type" value="Genomic_DNA"/>
</dbReference>
<dbReference type="Proteomes" id="UP001235939">
    <property type="component" value="Chromosome 23"/>
</dbReference>
<accession>A0ABY6LQ13</accession>
<protein>
    <submittedName>
        <fullName evidence="1">Uncharacterized protein</fullName>
    </submittedName>
</protein>
<reference evidence="1 2" key="1">
    <citation type="submission" date="2022-03" db="EMBL/GenBank/DDBJ databases">
        <title>A chromosomal length assembly of Cordylochernes scorpioides.</title>
        <authorList>
            <person name="Zeh D."/>
            <person name="Zeh J."/>
        </authorList>
    </citation>
    <scope>NUCLEOTIDE SEQUENCE [LARGE SCALE GENOMIC DNA]</scope>
    <source>
        <strain evidence="1">IN4F17</strain>
        <tissue evidence="1">Whole Body</tissue>
    </source>
</reference>
<gene>
    <name evidence="1" type="ORF">LAZ67_23000456</name>
</gene>
<evidence type="ECO:0000313" key="1">
    <source>
        <dbReference type="EMBL" id="UYV83306.1"/>
    </source>
</evidence>
<organism evidence="1 2">
    <name type="scientific">Cordylochernes scorpioides</name>
    <dbReference type="NCBI Taxonomy" id="51811"/>
    <lineage>
        <taxon>Eukaryota</taxon>
        <taxon>Metazoa</taxon>
        <taxon>Ecdysozoa</taxon>
        <taxon>Arthropoda</taxon>
        <taxon>Chelicerata</taxon>
        <taxon>Arachnida</taxon>
        <taxon>Pseudoscorpiones</taxon>
        <taxon>Cheliferoidea</taxon>
        <taxon>Chernetidae</taxon>
        <taxon>Cordylochernes</taxon>
    </lineage>
</organism>
<proteinExistence type="predicted"/>